<dbReference type="AlphaFoldDB" id="A0AAD9YCX2"/>
<evidence type="ECO:0000313" key="3">
    <source>
        <dbReference type="Proteomes" id="UP001281614"/>
    </source>
</evidence>
<dbReference type="Proteomes" id="UP001281614">
    <property type="component" value="Unassembled WGS sequence"/>
</dbReference>
<evidence type="ECO:0000313" key="2">
    <source>
        <dbReference type="EMBL" id="KAK2754972.1"/>
    </source>
</evidence>
<gene>
    <name evidence="2" type="ORF">CKAH01_05986</name>
</gene>
<organism evidence="2 3">
    <name type="scientific">Colletotrichum kahawae</name>
    <name type="common">Coffee berry disease fungus</name>
    <dbReference type="NCBI Taxonomy" id="34407"/>
    <lineage>
        <taxon>Eukaryota</taxon>
        <taxon>Fungi</taxon>
        <taxon>Dikarya</taxon>
        <taxon>Ascomycota</taxon>
        <taxon>Pezizomycotina</taxon>
        <taxon>Sordariomycetes</taxon>
        <taxon>Hypocreomycetidae</taxon>
        <taxon>Glomerellales</taxon>
        <taxon>Glomerellaceae</taxon>
        <taxon>Colletotrichum</taxon>
        <taxon>Colletotrichum gloeosporioides species complex</taxon>
    </lineage>
</organism>
<name>A0AAD9YCX2_COLKA</name>
<dbReference type="EMBL" id="VYYT01000223">
    <property type="protein sequence ID" value="KAK2754972.1"/>
    <property type="molecule type" value="Genomic_DNA"/>
</dbReference>
<keyword evidence="3" id="KW-1185">Reference proteome</keyword>
<sequence>MKSDFRTVREVYLGRWVEASTSTSTLKKRAPCSSTGIAVCKPIQQSSRHSGAPILRISTSRGVGSLVRPGRFGQGLPSESTYRQDDEKSGSNPDSP</sequence>
<comment type="caution">
    <text evidence="2">The sequence shown here is derived from an EMBL/GenBank/DDBJ whole genome shotgun (WGS) entry which is preliminary data.</text>
</comment>
<evidence type="ECO:0000256" key="1">
    <source>
        <dbReference type="SAM" id="MobiDB-lite"/>
    </source>
</evidence>
<feature type="region of interest" description="Disordered" evidence="1">
    <location>
        <begin position="65"/>
        <end position="96"/>
    </location>
</feature>
<accession>A0AAD9YCX2</accession>
<proteinExistence type="predicted"/>
<protein>
    <submittedName>
        <fullName evidence="2">Uncharacterized protein</fullName>
    </submittedName>
</protein>
<reference evidence="2" key="1">
    <citation type="submission" date="2023-02" db="EMBL/GenBank/DDBJ databases">
        <title>Colletotrichum kahawae CIFC_Que2 genome sequencing and assembly.</title>
        <authorList>
            <person name="Baroncelli R."/>
        </authorList>
    </citation>
    <scope>NUCLEOTIDE SEQUENCE</scope>
    <source>
        <strain evidence="2">CIFC_Que2</strain>
    </source>
</reference>